<protein>
    <submittedName>
        <fullName evidence="2">Uncharacterized protein</fullName>
    </submittedName>
</protein>
<evidence type="ECO:0000313" key="2">
    <source>
        <dbReference type="EMBL" id="VDN49135.1"/>
    </source>
</evidence>
<gene>
    <name evidence="2" type="ORF">PATL70BA_3212</name>
</gene>
<sequence length="166" mass="18911">MFDYTKSKGNTIIYIIAPAFIAHYSFLLLNNFLSQLFIHFPDGSHLNFDSLLNVVFLTLYNLVPIIIILLLRRHSFKSVEGVIDKNLVFFLNGTILVLLSIMNIIAIPNFIYGIVTFSVIRVGDMVGSNFQLYFFISSLVITILRLGLSITLIYKSKFYKKNISGD</sequence>
<evidence type="ECO:0000313" key="3">
    <source>
        <dbReference type="Proteomes" id="UP000279029"/>
    </source>
</evidence>
<accession>A0A3P7P202</accession>
<dbReference type="EMBL" id="LR130778">
    <property type="protein sequence ID" value="VDN49135.1"/>
    <property type="molecule type" value="Genomic_DNA"/>
</dbReference>
<keyword evidence="1" id="KW-0472">Membrane</keyword>
<dbReference type="AlphaFoldDB" id="A0A3P7P202"/>
<name>A0A3P7P202_9FIRM</name>
<feature type="transmembrane region" description="Helical" evidence="1">
    <location>
        <begin position="12"/>
        <end position="38"/>
    </location>
</feature>
<keyword evidence="1" id="KW-0812">Transmembrane</keyword>
<keyword evidence="1" id="KW-1133">Transmembrane helix</keyword>
<proteinExistence type="predicted"/>
<organism evidence="2 3">
    <name type="scientific">Petrocella atlantisensis</name>
    <dbReference type="NCBI Taxonomy" id="2173034"/>
    <lineage>
        <taxon>Bacteria</taxon>
        <taxon>Bacillati</taxon>
        <taxon>Bacillota</taxon>
        <taxon>Clostridia</taxon>
        <taxon>Lachnospirales</taxon>
        <taxon>Vallitaleaceae</taxon>
        <taxon>Petrocella</taxon>
    </lineage>
</organism>
<evidence type="ECO:0000256" key="1">
    <source>
        <dbReference type="SAM" id="Phobius"/>
    </source>
</evidence>
<keyword evidence="3" id="KW-1185">Reference proteome</keyword>
<feature type="transmembrane region" description="Helical" evidence="1">
    <location>
        <begin position="132"/>
        <end position="154"/>
    </location>
</feature>
<dbReference type="Proteomes" id="UP000279029">
    <property type="component" value="Chromosome"/>
</dbReference>
<reference evidence="2 3" key="1">
    <citation type="submission" date="2018-09" db="EMBL/GenBank/DDBJ databases">
        <authorList>
            <person name="Postec A."/>
        </authorList>
    </citation>
    <scope>NUCLEOTIDE SEQUENCE [LARGE SCALE GENOMIC DNA]</scope>
    <source>
        <strain evidence="2">70B-A</strain>
    </source>
</reference>
<feature type="transmembrane region" description="Helical" evidence="1">
    <location>
        <begin position="87"/>
        <end position="112"/>
    </location>
</feature>
<dbReference type="KEGG" id="cbar:PATL70BA_3212"/>
<feature type="transmembrane region" description="Helical" evidence="1">
    <location>
        <begin position="50"/>
        <end position="71"/>
    </location>
</feature>